<gene>
    <name evidence="1" type="ORF">KP509_32G054300</name>
</gene>
<dbReference type="EMBL" id="CM035437">
    <property type="protein sequence ID" value="KAH7287398.1"/>
    <property type="molecule type" value="Genomic_DNA"/>
</dbReference>
<accession>A0A8T2QV31</accession>
<organism evidence="1 2">
    <name type="scientific">Ceratopteris richardii</name>
    <name type="common">Triangle waterfern</name>
    <dbReference type="NCBI Taxonomy" id="49495"/>
    <lineage>
        <taxon>Eukaryota</taxon>
        <taxon>Viridiplantae</taxon>
        <taxon>Streptophyta</taxon>
        <taxon>Embryophyta</taxon>
        <taxon>Tracheophyta</taxon>
        <taxon>Polypodiopsida</taxon>
        <taxon>Polypodiidae</taxon>
        <taxon>Polypodiales</taxon>
        <taxon>Pteridineae</taxon>
        <taxon>Pteridaceae</taxon>
        <taxon>Parkerioideae</taxon>
        <taxon>Ceratopteris</taxon>
    </lineage>
</organism>
<evidence type="ECO:0008006" key="3">
    <source>
        <dbReference type="Google" id="ProtNLM"/>
    </source>
</evidence>
<dbReference type="AlphaFoldDB" id="A0A8T2QV31"/>
<evidence type="ECO:0000313" key="2">
    <source>
        <dbReference type="Proteomes" id="UP000825935"/>
    </source>
</evidence>
<protein>
    <recommendedName>
        <fullName evidence="3">Reverse transcriptase zinc-binding domain-containing protein</fullName>
    </recommendedName>
</protein>
<sequence>MDEWYALQWPLHARIRIVQAFLQPYIMYYLLLLDWKKIHIRIFDSLLKNFLWSKKHNRALVLSAWEYICQPKSACGLGILHLHSHLMARREAFIMRITFSHRPLWAHIFWKCIENAEVNFKGKWKLDVWNKFFSHAPLKTSSQTRDFLLWHFKSTVSTLKWNGRQCYIGNSLAALSPYRSFLSNPPIAYSLGVAARYLNNKGMDPIAKYYDSKWELLSFPVIRKTYAVGSMYRSEWLEMVLFLQQYQMPLSIDASDPWRDWLLAKHTRWWIGKANIYNYSLIAPDSIAHQCNQRWKLKKSASWWHVRFRMIWESSLTFKMKVFVQDFCWTLHLRGISF</sequence>
<name>A0A8T2QV31_CERRI</name>
<keyword evidence="2" id="KW-1185">Reference proteome</keyword>
<reference evidence="1" key="1">
    <citation type="submission" date="2021-08" db="EMBL/GenBank/DDBJ databases">
        <title>WGS assembly of Ceratopteris richardii.</title>
        <authorList>
            <person name="Marchant D.B."/>
            <person name="Chen G."/>
            <person name="Jenkins J."/>
            <person name="Shu S."/>
            <person name="Leebens-Mack J."/>
            <person name="Grimwood J."/>
            <person name="Schmutz J."/>
            <person name="Soltis P."/>
            <person name="Soltis D."/>
            <person name="Chen Z.-H."/>
        </authorList>
    </citation>
    <scope>NUCLEOTIDE SEQUENCE</scope>
    <source>
        <strain evidence="1">Whitten #5841</strain>
        <tissue evidence="1">Leaf</tissue>
    </source>
</reference>
<comment type="caution">
    <text evidence="1">The sequence shown here is derived from an EMBL/GenBank/DDBJ whole genome shotgun (WGS) entry which is preliminary data.</text>
</comment>
<evidence type="ECO:0000313" key="1">
    <source>
        <dbReference type="EMBL" id="KAH7287398.1"/>
    </source>
</evidence>
<proteinExistence type="predicted"/>
<dbReference type="Proteomes" id="UP000825935">
    <property type="component" value="Chromosome 32"/>
</dbReference>
<dbReference type="OrthoDB" id="1938625at2759"/>